<dbReference type="EMBL" id="AFRZ01000001">
    <property type="protein sequence ID" value="EHP30383.1"/>
    <property type="molecule type" value="Genomic_DNA"/>
</dbReference>
<dbReference type="PANTHER" id="PTHR42754">
    <property type="entry name" value="ENDOGLUCANASE"/>
    <property type="match status" value="1"/>
</dbReference>
<dbReference type="HOGENOM" id="CLU_497741_0_0_7"/>
<dbReference type="PATRIC" id="fig|929558.5.peg.1855"/>
<evidence type="ECO:0008006" key="3">
    <source>
        <dbReference type="Google" id="ProtNLM"/>
    </source>
</evidence>
<organism evidence="1 2">
    <name type="scientific">Sulfurimonas gotlandica (strain DSM 19862 / JCM 16533 / GD1)</name>
    <dbReference type="NCBI Taxonomy" id="929558"/>
    <lineage>
        <taxon>Bacteria</taxon>
        <taxon>Pseudomonadati</taxon>
        <taxon>Campylobacterota</taxon>
        <taxon>Epsilonproteobacteria</taxon>
        <taxon>Campylobacterales</taxon>
        <taxon>Sulfurimonadaceae</taxon>
        <taxon>Sulfurimonas</taxon>
    </lineage>
</organism>
<protein>
    <recommendedName>
        <fullName evidence="3">OmpA-like domain-containing protein</fullName>
    </recommendedName>
</protein>
<reference evidence="1 2" key="1">
    <citation type="journal article" date="2012" name="Proc. Natl. Acad. Sci. U.S.A.">
        <title>Genome and physiology of a model Epsilonproteobacterium responsible for sulfide detoxification in marine oxygen depletion zones.</title>
        <authorList>
            <person name="Grote J."/>
            <person name="Schott T."/>
            <person name="Bruckner C.G."/>
            <person name="Glockner F.O."/>
            <person name="Jost G."/>
            <person name="Teeling H."/>
            <person name="Labrenz M."/>
            <person name="Jurgens K."/>
        </authorList>
    </citation>
    <scope>NUCLEOTIDE SEQUENCE [LARGE SCALE GENOMIC DNA]</scope>
    <source>
        <strain evidence="1 2">GD1</strain>
    </source>
</reference>
<comment type="caution">
    <text evidence="1">The sequence shown here is derived from an EMBL/GenBank/DDBJ whole genome shotgun (WGS) entry which is preliminary data.</text>
</comment>
<dbReference type="STRING" id="929558.SMGD1_1860"/>
<proteinExistence type="predicted"/>
<evidence type="ECO:0000313" key="2">
    <source>
        <dbReference type="Proteomes" id="UP000006431"/>
    </source>
</evidence>
<dbReference type="PANTHER" id="PTHR42754:SF1">
    <property type="entry name" value="LIPOPROTEIN"/>
    <property type="match status" value="1"/>
</dbReference>
<dbReference type="Proteomes" id="UP000006431">
    <property type="component" value="Unassembled WGS sequence"/>
</dbReference>
<keyword evidence="2" id="KW-1185">Reference proteome</keyword>
<sequence length="547" mass="62433">MINKPFNDALLDITQDYDRQISAVGFSREYKQSSNNQSNTYTNAFDYLSSVADAHGPQMQLVKIDKYANLTLNKATKMSSFSEAIAVIKTPSNGYFVGGYTLDGSLIILKLDSNGNIIFNKSFGTKNYDRMNNLVKLSDGGVLAIGSSITSRSTHDGLFETGLGLNDIYLTRFSKDGRKLWSKKYGTQYDDRGIDAVEAFDGSILVLSTTSYENNKNVTLMRITENGNKVWLKHYMADEVITPYKIIKLRDNNFLVSLTQKDEMKKEQIRLIKFDLQKNVLIDQKIHTAYSSGLKDIKEYSDGSLVGVGYVNDTYNTDALVMMLDSGLDMLHQEHYGEENYDIFNAVTILHNSQAAAAGIYTYKDSQESNMWVVKLNRDATIAQKSINSVNIYEELVKLFKDEIASGKMIIKEDLSIEFMDSALYFKVSQYELTDKQKIYLDKFSTKLIPFLHRTQEYINTLEINGHTSSEWNGDNFTSRYLKNEKLSMNRSYSTLSHIFKNQDLKKQIWLTNILKGSGLSYSKKIMRSENENREKSRRVSFKIILK</sequence>
<dbReference type="SUPFAM" id="SSF103088">
    <property type="entry name" value="OmpA-like"/>
    <property type="match status" value="1"/>
</dbReference>
<gene>
    <name evidence="1" type="ORF">SMGD1_1860</name>
</gene>
<evidence type="ECO:0000313" key="1">
    <source>
        <dbReference type="EMBL" id="EHP30383.1"/>
    </source>
</evidence>
<dbReference type="eggNOG" id="COG2885">
    <property type="taxonomic scope" value="Bacteria"/>
</dbReference>
<dbReference type="InterPro" id="IPR036737">
    <property type="entry name" value="OmpA-like_sf"/>
</dbReference>
<name>H1FW01_SULGG</name>
<dbReference type="AlphaFoldDB" id="H1FW01"/>
<accession>H1FW01</accession>
<dbReference type="Gene3D" id="3.30.1330.60">
    <property type="entry name" value="OmpA-like domain"/>
    <property type="match status" value="1"/>
</dbReference>